<dbReference type="EMBL" id="CM001475">
    <property type="protein sequence ID" value="EIC30412.1"/>
    <property type="molecule type" value="Genomic_DNA"/>
</dbReference>
<dbReference type="HOGENOM" id="CLU_3382659_0_0_6"/>
<reference evidence="1 2" key="1">
    <citation type="journal article" date="2013" name="Genome Announc.">
        <title>Genome Sequence of the Obligate Gammaproteobacterial Methanotroph Methylomicrobium album Strain BG8.</title>
        <authorList>
            <person name="Kits K.D."/>
            <person name="Kalyuzhnaya M.G."/>
            <person name="Klotz M.G."/>
            <person name="Jetten M.S."/>
            <person name="Op den Camp H.J."/>
            <person name="Vuilleumier S."/>
            <person name="Bringel F."/>
            <person name="Dispirito A.A."/>
            <person name="Murrell J.C."/>
            <person name="Bruce D."/>
            <person name="Cheng J.F."/>
            <person name="Copeland A."/>
            <person name="Goodwin L."/>
            <person name="Hauser L."/>
            <person name="Lajus A."/>
            <person name="Land M.L."/>
            <person name="Lapidus A."/>
            <person name="Lucas S."/>
            <person name="Medigue C."/>
            <person name="Pitluck S."/>
            <person name="Woyke T."/>
            <person name="Zeytun A."/>
            <person name="Stein L.Y."/>
        </authorList>
    </citation>
    <scope>NUCLEOTIDE SEQUENCE [LARGE SCALE GENOMIC DNA]</scope>
    <source>
        <strain evidence="1 2">BG8</strain>
    </source>
</reference>
<evidence type="ECO:0000313" key="1">
    <source>
        <dbReference type="EMBL" id="EIC30412.1"/>
    </source>
</evidence>
<proteinExistence type="predicted"/>
<accession>H8GKC1</accession>
<name>H8GKC1_METAL</name>
<organism evidence="1 2">
    <name type="scientific">Methylomicrobium album BG8</name>
    <dbReference type="NCBI Taxonomy" id="686340"/>
    <lineage>
        <taxon>Bacteria</taxon>
        <taxon>Pseudomonadati</taxon>
        <taxon>Pseudomonadota</taxon>
        <taxon>Gammaproteobacteria</taxon>
        <taxon>Methylococcales</taxon>
        <taxon>Methylococcaceae</taxon>
        <taxon>Methylomicrobium</taxon>
    </lineage>
</organism>
<sequence>MSGDYPPLTCKDVKETLNKSYAWDKISAACHFR</sequence>
<dbReference type="Proteomes" id="UP000005090">
    <property type="component" value="Chromosome"/>
</dbReference>
<evidence type="ECO:0000313" key="2">
    <source>
        <dbReference type="Proteomes" id="UP000005090"/>
    </source>
</evidence>
<keyword evidence="2" id="KW-1185">Reference proteome</keyword>
<dbReference type="AlphaFoldDB" id="H8GKC1"/>
<protein>
    <submittedName>
        <fullName evidence="1">Uncharacterized protein</fullName>
    </submittedName>
</protein>
<gene>
    <name evidence="1" type="ORF">Metal_2707</name>
</gene>